<protein>
    <submittedName>
        <fullName evidence="12">TrbC</fullName>
    </submittedName>
</protein>
<evidence type="ECO:0000256" key="1">
    <source>
        <dbReference type="ARBA" id="ARBA00004651"/>
    </source>
</evidence>
<dbReference type="FunFam" id="3.40.50.300:FF:000221">
    <property type="entry name" value="Multidrug ABC transporter ATP-binding protein"/>
    <property type="match status" value="1"/>
</dbReference>
<keyword evidence="8 9" id="KW-0472">Membrane</keyword>
<dbReference type="GO" id="GO:0016887">
    <property type="term" value="F:ATP hydrolysis activity"/>
    <property type="evidence" value="ECO:0007669"/>
    <property type="project" value="InterPro"/>
</dbReference>
<dbReference type="InterPro" id="IPR003439">
    <property type="entry name" value="ABC_transporter-like_ATP-bd"/>
</dbReference>
<keyword evidence="6" id="KW-0067">ATP-binding</keyword>
<evidence type="ECO:0000256" key="4">
    <source>
        <dbReference type="ARBA" id="ARBA00022692"/>
    </source>
</evidence>
<sequence>MTFKQGFYEFKQLMSLMKPHRKWYFTGLVGNSLTNASITILLSFVVHYLLNFAVNGDVQELYRAVYLVSGTFLALSLISPLCSYMYKRCVKLAIANVRTKLFGHIVKLSYEKAEKHHSGDLVSRMTNDVQALEQAYTVHIRTIILEISLFLGSLVILMVLDWRFGIMAVLLGLASAWINAHFAKKMRKTSEELQGRMSRFTERLSDLLSGLQTVKLFGLRTKVGGLCNDASEDINRISIRQGRHMGLQDMCNFVIEFITLGGVLVSGLILVSQKQMELGVLGQIVQLQTGISTVFLELGAAVTLLQNSLAGLARIREILDESKEEEQFPAAKKKGPLTRLIDPETAALSARESGEFYGDVETLRSDHAIEQTPAALELHDITFGYQPDHPTLQRLNLVVPEGQVTALVGPSGGGKSTVMKLLLGFYPPDEGVLRVRGRLAEEFPLDEVRDLMAYVPQEATLFHGTVADNIRFGSPTATDEEVEAAAKTAYASGFIAELPEGYDTIVGERGANLSGGQRQRIAIARALLKNAPILLLDEATSALDAESEYEVQQGLNELMKDRTTLVIAHRLSTIERADTICVLADGELKEQGTHDQLLAEGGHYAELYELQFRKHPEEQTA</sequence>
<feature type="domain" description="ABC transporter" evidence="10">
    <location>
        <begin position="376"/>
        <end position="610"/>
    </location>
</feature>
<dbReference type="InterPro" id="IPR011527">
    <property type="entry name" value="ABC1_TM_dom"/>
</dbReference>
<evidence type="ECO:0000256" key="2">
    <source>
        <dbReference type="ARBA" id="ARBA00022448"/>
    </source>
</evidence>
<evidence type="ECO:0000259" key="11">
    <source>
        <dbReference type="PROSITE" id="PS50929"/>
    </source>
</evidence>
<dbReference type="Pfam" id="PF00664">
    <property type="entry name" value="ABC_membrane"/>
    <property type="match status" value="1"/>
</dbReference>
<dbReference type="CDD" id="cd07346">
    <property type="entry name" value="ABC_6TM_exporters"/>
    <property type="match status" value="1"/>
</dbReference>
<dbReference type="EMBL" id="KR422398">
    <property type="protein sequence ID" value="AKH45458.1"/>
    <property type="molecule type" value="Genomic_DNA"/>
</dbReference>
<accession>A0A0F7L1T2</accession>
<keyword evidence="7 9" id="KW-1133">Transmembrane helix</keyword>
<evidence type="ECO:0000256" key="6">
    <source>
        <dbReference type="ARBA" id="ARBA00022840"/>
    </source>
</evidence>
<comment type="subcellular location">
    <subcellularLocation>
        <location evidence="1">Cell membrane</location>
        <topology evidence="1">Multi-pass membrane protein</topology>
    </subcellularLocation>
</comment>
<keyword evidence="3" id="KW-1003">Cell membrane</keyword>
<feature type="transmembrane region" description="Helical" evidence="9">
    <location>
        <begin position="143"/>
        <end position="160"/>
    </location>
</feature>
<feature type="transmembrane region" description="Helical" evidence="9">
    <location>
        <begin position="166"/>
        <end position="183"/>
    </location>
</feature>
<dbReference type="Gene3D" id="1.20.1560.10">
    <property type="entry name" value="ABC transporter type 1, transmembrane domain"/>
    <property type="match status" value="1"/>
</dbReference>
<evidence type="ECO:0000256" key="3">
    <source>
        <dbReference type="ARBA" id="ARBA00022475"/>
    </source>
</evidence>
<dbReference type="Pfam" id="PF00005">
    <property type="entry name" value="ABC_tran"/>
    <property type="match status" value="1"/>
</dbReference>
<dbReference type="GO" id="GO:0015421">
    <property type="term" value="F:ABC-type oligopeptide transporter activity"/>
    <property type="evidence" value="ECO:0007669"/>
    <property type="project" value="TreeGrafter"/>
</dbReference>
<gene>
    <name evidence="12" type="primary">trbC</name>
</gene>
<dbReference type="PANTHER" id="PTHR43394">
    <property type="entry name" value="ATP-DEPENDENT PERMEASE MDL1, MITOCHONDRIAL"/>
    <property type="match status" value="1"/>
</dbReference>
<proteinExistence type="predicted"/>
<dbReference type="Gene3D" id="3.40.50.300">
    <property type="entry name" value="P-loop containing nucleotide triphosphate hydrolases"/>
    <property type="match status" value="1"/>
</dbReference>
<organism evidence="12">
    <name type="scientific">Paenibacillus polymyxa</name>
    <name type="common">Bacillus polymyxa</name>
    <dbReference type="NCBI Taxonomy" id="1406"/>
    <lineage>
        <taxon>Bacteria</taxon>
        <taxon>Bacillati</taxon>
        <taxon>Bacillota</taxon>
        <taxon>Bacilli</taxon>
        <taxon>Bacillales</taxon>
        <taxon>Paenibacillaceae</taxon>
        <taxon>Paenibacillus</taxon>
    </lineage>
</organism>
<feature type="transmembrane region" description="Helical" evidence="9">
    <location>
        <begin position="23"/>
        <end position="49"/>
    </location>
</feature>
<dbReference type="AlphaFoldDB" id="A0A0F7L1T2"/>
<dbReference type="SUPFAM" id="SSF90123">
    <property type="entry name" value="ABC transporter transmembrane region"/>
    <property type="match status" value="1"/>
</dbReference>
<feature type="domain" description="ABC transmembrane type-1" evidence="11">
    <location>
        <begin position="28"/>
        <end position="307"/>
    </location>
</feature>
<dbReference type="PANTHER" id="PTHR43394:SF1">
    <property type="entry name" value="ATP-BINDING CASSETTE SUB-FAMILY B MEMBER 10, MITOCHONDRIAL"/>
    <property type="match status" value="1"/>
</dbReference>
<dbReference type="PROSITE" id="PS00211">
    <property type="entry name" value="ABC_TRANSPORTER_1"/>
    <property type="match status" value="1"/>
</dbReference>
<dbReference type="InterPro" id="IPR027417">
    <property type="entry name" value="P-loop_NTPase"/>
</dbReference>
<dbReference type="GO" id="GO:0005886">
    <property type="term" value="C:plasma membrane"/>
    <property type="evidence" value="ECO:0007669"/>
    <property type="project" value="UniProtKB-SubCell"/>
</dbReference>
<evidence type="ECO:0000256" key="5">
    <source>
        <dbReference type="ARBA" id="ARBA00022741"/>
    </source>
</evidence>
<dbReference type="PROSITE" id="PS50893">
    <property type="entry name" value="ABC_TRANSPORTER_2"/>
    <property type="match status" value="1"/>
</dbReference>
<evidence type="ECO:0000256" key="8">
    <source>
        <dbReference type="ARBA" id="ARBA00023136"/>
    </source>
</evidence>
<dbReference type="InterPro" id="IPR003593">
    <property type="entry name" value="AAA+_ATPase"/>
</dbReference>
<dbReference type="SMART" id="SM00382">
    <property type="entry name" value="AAA"/>
    <property type="match status" value="1"/>
</dbReference>
<feature type="transmembrane region" description="Helical" evidence="9">
    <location>
        <begin position="61"/>
        <end position="82"/>
    </location>
</feature>
<reference evidence="12" key="1">
    <citation type="journal article" date="2015" name="Org. Biomol. Chem.">
        <title>Studies on tridecaptin B(1), a lipopeptide with activity against multidrug resistant Gram-negative bacteria.</title>
        <authorList>
            <person name="Cochrane S.A."/>
            <person name="Lohans C.T."/>
            <person name="van Belkum M.J."/>
            <person name="Bels M.A."/>
            <person name="Vederas J.C."/>
        </authorList>
    </citation>
    <scope>NUCLEOTIDE SEQUENCE</scope>
    <source>
        <strain evidence="12">NRRL B-30507</strain>
    </source>
</reference>
<dbReference type="InterPro" id="IPR036640">
    <property type="entry name" value="ABC1_TM_sf"/>
</dbReference>
<keyword evidence="5" id="KW-0547">Nucleotide-binding</keyword>
<dbReference type="SUPFAM" id="SSF52540">
    <property type="entry name" value="P-loop containing nucleoside triphosphate hydrolases"/>
    <property type="match status" value="1"/>
</dbReference>
<feature type="transmembrane region" description="Helical" evidence="9">
    <location>
        <begin position="250"/>
        <end position="271"/>
    </location>
</feature>
<dbReference type="GO" id="GO:0005524">
    <property type="term" value="F:ATP binding"/>
    <property type="evidence" value="ECO:0007669"/>
    <property type="project" value="UniProtKB-KW"/>
</dbReference>
<evidence type="ECO:0000259" key="10">
    <source>
        <dbReference type="PROSITE" id="PS50893"/>
    </source>
</evidence>
<keyword evidence="4 9" id="KW-0812">Transmembrane</keyword>
<name>A0A0F7L1T2_PAEPO</name>
<keyword evidence="2" id="KW-0813">Transport</keyword>
<dbReference type="InterPro" id="IPR017871">
    <property type="entry name" value="ABC_transporter-like_CS"/>
</dbReference>
<evidence type="ECO:0000256" key="7">
    <source>
        <dbReference type="ARBA" id="ARBA00022989"/>
    </source>
</evidence>
<evidence type="ECO:0000313" key="12">
    <source>
        <dbReference type="EMBL" id="AKH45458.1"/>
    </source>
</evidence>
<evidence type="ECO:0000256" key="9">
    <source>
        <dbReference type="SAM" id="Phobius"/>
    </source>
</evidence>
<dbReference type="InterPro" id="IPR039421">
    <property type="entry name" value="Type_1_exporter"/>
</dbReference>
<dbReference type="PROSITE" id="PS50929">
    <property type="entry name" value="ABC_TM1F"/>
    <property type="match status" value="1"/>
</dbReference>